<dbReference type="GO" id="GO:0044550">
    <property type="term" value="P:secondary metabolite biosynthetic process"/>
    <property type="evidence" value="ECO:0007669"/>
    <property type="project" value="TreeGrafter"/>
</dbReference>
<dbReference type="InterPro" id="IPR025110">
    <property type="entry name" value="AMP-bd_C"/>
</dbReference>
<dbReference type="InterPro" id="IPR009081">
    <property type="entry name" value="PP-bd_ACP"/>
</dbReference>
<reference evidence="4" key="1">
    <citation type="submission" date="2016-10" db="EMBL/GenBank/DDBJ databases">
        <authorList>
            <person name="Varghese N."/>
            <person name="Submissions S."/>
        </authorList>
    </citation>
    <scope>NUCLEOTIDE SEQUENCE [LARGE SCALE GENOMIC DNA]</scope>
    <source>
        <strain evidence="4">BS3775</strain>
    </source>
</reference>
<dbReference type="InterPro" id="IPR045851">
    <property type="entry name" value="AMP-bd_C_sf"/>
</dbReference>
<gene>
    <name evidence="3" type="ORF">SAMN04490195_1743</name>
</gene>
<dbReference type="Gene3D" id="3.40.50.12780">
    <property type="entry name" value="N-terminal domain of ligase-like"/>
    <property type="match status" value="1"/>
</dbReference>
<dbReference type="InterPro" id="IPR010071">
    <property type="entry name" value="AA_adenyl_dom"/>
</dbReference>
<dbReference type="InterPro" id="IPR020845">
    <property type="entry name" value="AMP-binding_CS"/>
</dbReference>
<dbReference type="Proteomes" id="UP000199570">
    <property type="component" value="Unassembled WGS sequence"/>
</dbReference>
<dbReference type="Pfam" id="PF13193">
    <property type="entry name" value="AMP-binding_C"/>
    <property type="match status" value="1"/>
</dbReference>
<evidence type="ECO:0000256" key="1">
    <source>
        <dbReference type="ARBA" id="ARBA00022450"/>
    </source>
</evidence>
<dbReference type="EMBL" id="FNKJ01000003">
    <property type="protein sequence ID" value="SDQ76161.1"/>
    <property type="molecule type" value="Genomic_DNA"/>
</dbReference>
<dbReference type="Pfam" id="PF00501">
    <property type="entry name" value="AMP-binding"/>
    <property type="match status" value="1"/>
</dbReference>
<dbReference type="InterPro" id="IPR036736">
    <property type="entry name" value="ACP-like_sf"/>
</dbReference>
<keyword evidence="4" id="KW-1185">Reference proteome</keyword>
<name>A0A1H1DHZ3_9PSED</name>
<dbReference type="Gene3D" id="1.10.1200.10">
    <property type="entry name" value="ACP-like"/>
    <property type="match status" value="1"/>
</dbReference>
<dbReference type="Pfam" id="PF00550">
    <property type="entry name" value="PP-binding"/>
    <property type="match status" value="1"/>
</dbReference>
<dbReference type="PANTHER" id="PTHR45527">
    <property type="entry name" value="NONRIBOSOMAL PEPTIDE SYNTHETASE"/>
    <property type="match status" value="1"/>
</dbReference>
<dbReference type="SUPFAM" id="SSF56801">
    <property type="entry name" value="Acetyl-CoA synthetase-like"/>
    <property type="match status" value="1"/>
</dbReference>
<dbReference type="AlphaFoldDB" id="A0A1H1DHZ3"/>
<dbReference type="PROSITE" id="PS00455">
    <property type="entry name" value="AMP_BINDING"/>
    <property type="match status" value="1"/>
</dbReference>
<dbReference type="NCBIfam" id="TIGR01733">
    <property type="entry name" value="AA-adenyl-dom"/>
    <property type="match status" value="1"/>
</dbReference>
<proteinExistence type="predicted"/>
<keyword evidence="1" id="KW-0596">Phosphopantetheine</keyword>
<dbReference type="OrthoDB" id="9757559at2"/>
<dbReference type="SUPFAM" id="SSF47336">
    <property type="entry name" value="ACP-like"/>
    <property type="match status" value="1"/>
</dbReference>
<dbReference type="GO" id="GO:0043041">
    <property type="term" value="P:amino acid activation for nonribosomal peptide biosynthetic process"/>
    <property type="evidence" value="ECO:0007669"/>
    <property type="project" value="TreeGrafter"/>
</dbReference>
<protein>
    <submittedName>
        <fullName evidence="3">Amino acid adenylation domain-containing protein</fullName>
    </submittedName>
</protein>
<dbReference type="GO" id="GO:0031177">
    <property type="term" value="F:phosphopantetheine binding"/>
    <property type="evidence" value="ECO:0007669"/>
    <property type="project" value="TreeGrafter"/>
</dbReference>
<evidence type="ECO:0000256" key="2">
    <source>
        <dbReference type="ARBA" id="ARBA00022553"/>
    </source>
</evidence>
<dbReference type="Gene3D" id="3.30.300.30">
    <property type="match status" value="1"/>
</dbReference>
<dbReference type="InterPro" id="IPR000873">
    <property type="entry name" value="AMP-dep_synth/lig_dom"/>
</dbReference>
<dbReference type="GO" id="GO:0016747">
    <property type="term" value="F:acyltransferase activity, transferring groups other than amino-acyl groups"/>
    <property type="evidence" value="ECO:0007669"/>
    <property type="project" value="InterPro"/>
</dbReference>
<dbReference type="Pfam" id="PF01757">
    <property type="entry name" value="Acyl_transf_3"/>
    <property type="match status" value="1"/>
</dbReference>
<dbReference type="GO" id="GO:0005737">
    <property type="term" value="C:cytoplasm"/>
    <property type="evidence" value="ECO:0007669"/>
    <property type="project" value="TreeGrafter"/>
</dbReference>
<organism evidence="3 4">
    <name type="scientific">Pseudomonas moorei</name>
    <dbReference type="NCBI Taxonomy" id="395599"/>
    <lineage>
        <taxon>Bacteria</taxon>
        <taxon>Pseudomonadati</taxon>
        <taxon>Pseudomonadota</taxon>
        <taxon>Gammaproteobacteria</taxon>
        <taxon>Pseudomonadales</taxon>
        <taxon>Pseudomonadaceae</taxon>
        <taxon>Pseudomonas</taxon>
    </lineage>
</organism>
<dbReference type="PROSITE" id="PS50075">
    <property type="entry name" value="CARRIER"/>
    <property type="match status" value="1"/>
</dbReference>
<dbReference type="InterPro" id="IPR002656">
    <property type="entry name" value="Acyl_transf_3_dom"/>
</dbReference>
<dbReference type="FunFam" id="3.30.300.30:FF:000010">
    <property type="entry name" value="Enterobactin synthetase component F"/>
    <property type="match status" value="1"/>
</dbReference>
<accession>A0A1H1DHZ3</accession>
<dbReference type="CDD" id="cd05930">
    <property type="entry name" value="A_NRPS"/>
    <property type="match status" value="1"/>
</dbReference>
<dbReference type="InterPro" id="IPR042099">
    <property type="entry name" value="ANL_N_sf"/>
</dbReference>
<evidence type="ECO:0000313" key="3">
    <source>
        <dbReference type="EMBL" id="SDQ76161.1"/>
    </source>
</evidence>
<evidence type="ECO:0000313" key="4">
    <source>
        <dbReference type="Proteomes" id="UP000199570"/>
    </source>
</evidence>
<dbReference type="PANTHER" id="PTHR45527:SF1">
    <property type="entry name" value="FATTY ACID SYNTHASE"/>
    <property type="match status" value="1"/>
</dbReference>
<dbReference type="RefSeq" id="WP_090320096.1">
    <property type="nucleotide sequence ID" value="NZ_FNKJ01000003.1"/>
</dbReference>
<sequence length="941" mass="102738">MQDVRPNPTQPLEYCVERPIFMDFLQQARRTPDATAVIAHDVTCTYRQLEETSRRIAGLLIEQGASASDRVVIVSNRCAGLVYAMLGASRAGLTFSVADMAYPAARIEQIIRILQPSFVLLCGGATFDPGHGQSQPGVAPPRVVKIAESPSESLHAHAVDPEDLPVVDPAHPAYITFTSGSTGEPKGIVTHHAPLVHFIEWHTRHHSLSESDCFSLLSGLGHDPVYRDVFTPLSIGAKVVIPEQSLVIDPSALATWLHKHAVSVIHLTPPLGKLIEAGAKINGSRFNDLRYLFWGGDALSDTLYEQMRGIAPDAKSVNFYGTTETPQAMAFHPLDPAADNARIPLGKGIDGAQLLLVNEAGQLAGTGEVGEILIRSPYLSLGYWGDAAKTRDSFVANPFTHAPDDICYKTGDLGTYLPDGSVMFLGRGDSQVKIRGHRIELTEIEGTLSRHPRVKQCVVLAANDRSNVRLVAYCVSTDPVSSVQLREHVSKELPDYMVPAQFVFLDAIPLTPNGKIDKRALAAVGASTDAASPGSNQNLSPLTLKLADAWSEILEVPSIDANLSFVELGGDSLSFVQASMVLEQLIGHLPDRWEMLPVRDLGELANTAKPSRLAIRAMEVPVLLRVMSIVMIVVGHFHLFSDWAFFGETAVLFAVSGLSLARFQVQAINERGNASTLLKSMASIAVPTVLYTVLTQVLFDRVHWPSVLMISNWFPPREIGNFTYWYIEVLLQMIVIIGIVLSFERVRKIILSNPFRYLLMASCLLAVADLLISAYVFDASALNNRVPQHYLAIMVLGMAIHYADSTRRKWLASAVAVIVLGGRDVLEFYGHGLPAVGMSEYIDVAVPAVLAVIWIRSVPVPGLIARGLAAIAASTLYIYLTHFQFQSLAHRLNDSPVLAVIIAILGGILVGYAWNKFVRIVLMRLNGAEKKRRSQKIERVA</sequence>
<keyword evidence="2" id="KW-0597">Phosphoprotein</keyword>